<proteinExistence type="inferred from homology"/>
<comment type="cofactor">
    <cofactor evidence="1">
        <name>L-ascorbate</name>
        <dbReference type="ChEBI" id="CHEBI:38290"/>
    </cofactor>
</comment>
<dbReference type="InterPro" id="IPR005123">
    <property type="entry name" value="Oxoglu/Fe-dep_dioxygenase_dom"/>
</dbReference>
<keyword evidence="3" id="KW-0847">Vitamin C</keyword>
<dbReference type="SMART" id="SM00702">
    <property type="entry name" value="P4Hc"/>
    <property type="match status" value="1"/>
</dbReference>
<dbReference type="Gene3D" id="2.60.120.620">
    <property type="entry name" value="q2cbj1_9rhob like domain"/>
    <property type="match status" value="1"/>
</dbReference>
<reference evidence="9" key="1">
    <citation type="journal article" date="2019" name="Int. J. Syst. Evol. Microbiol.">
        <title>The Global Catalogue of Microorganisms (GCM) 10K type strain sequencing project: providing services to taxonomists for standard genome sequencing and annotation.</title>
        <authorList>
            <consortium name="The Broad Institute Genomics Platform"/>
            <consortium name="The Broad Institute Genome Sequencing Center for Infectious Disease"/>
            <person name="Wu L."/>
            <person name="Ma J."/>
        </authorList>
    </citation>
    <scope>NUCLEOTIDE SEQUENCE [LARGE SCALE GENOMIC DNA]</scope>
    <source>
        <strain evidence="9">CECT 8289</strain>
    </source>
</reference>
<keyword evidence="2" id="KW-0479">Metal-binding</keyword>
<dbReference type="NCBIfam" id="NF003974">
    <property type="entry name" value="PRK05467.1-3"/>
    <property type="match status" value="1"/>
</dbReference>
<accession>A0ABV8QU81</accession>
<dbReference type="SUPFAM" id="SSF51197">
    <property type="entry name" value="Clavaminate synthase-like"/>
    <property type="match status" value="1"/>
</dbReference>
<evidence type="ECO:0000256" key="1">
    <source>
        <dbReference type="ARBA" id="ARBA00001961"/>
    </source>
</evidence>
<evidence type="ECO:0000256" key="6">
    <source>
        <dbReference type="ARBA" id="ARBA00023004"/>
    </source>
</evidence>
<evidence type="ECO:0000259" key="7">
    <source>
        <dbReference type="PROSITE" id="PS51471"/>
    </source>
</evidence>
<evidence type="ECO:0000256" key="2">
    <source>
        <dbReference type="ARBA" id="ARBA00022723"/>
    </source>
</evidence>
<evidence type="ECO:0000256" key="5">
    <source>
        <dbReference type="ARBA" id="ARBA00023002"/>
    </source>
</evidence>
<dbReference type="InterPro" id="IPR044862">
    <property type="entry name" value="Pro_4_hyd_alph_FE2OG_OXY"/>
</dbReference>
<dbReference type="PANTHER" id="PTHR41536">
    <property type="entry name" value="PKHD-TYPE HYDROXYLASE YBIX"/>
    <property type="match status" value="1"/>
</dbReference>
<keyword evidence="5" id="KW-0560">Oxidoreductase</keyword>
<name>A0ABV8QU81_9BACT</name>
<feature type="domain" description="Fe2OG dioxygenase" evidence="7">
    <location>
        <begin position="80"/>
        <end position="177"/>
    </location>
</feature>
<dbReference type="InterPro" id="IPR041097">
    <property type="entry name" value="PKHD_C"/>
</dbReference>
<evidence type="ECO:0000256" key="4">
    <source>
        <dbReference type="ARBA" id="ARBA00022964"/>
    </source>
</evidence>
<evidence type="ECO:0000256" key="3">
    <source>
        <dbReference type="ARBA" id="ARBA00022896"/>
    </source>
</evidence>
<gene>
    <name evidence="8" type="ORF">ACFOWM_11040</name>
</gene>
<dbReference type="RefSeq" id="WP_379709943.1">
    <property type="nucleotide sequence ID" value="NZ_JBHSCZ010000002.1"/>
</dbReference>
<keyword evidence="6" id="KW-0408">Iron</keyword>
<organism evidence="8 9">
    <name type="scientific">Ferruginibacter yonginensis</name>
    <dbReference type="NCBI Taxonomy" id="1310416"/>
    <lineage>
        <taxon>Bacteria</taxon>
        <taxon>Pseudomonadati</taxon>
        <taxon>Bacteroidota</taxon>
        <taxon>Chitinophagia</taxon>
        <taxon>Chitinophagales</taxon>
        <taxon>Chitinophagaceae</taxon>
        <taxon>Ferruginibacter</taxon>
    </lineage>
</organism>
<dbReference type="Proteomes" id="UP001595907">
    <property type="component" value="Unassembled WGS sequence"/>
</dbReference>
<dbReference type="Pfam" id="PF13640">
    <property type="entry name" value="2OG-FeII_Oxy_3"/>
    <property type="match status" value="1"/>
</dbReference>
<dbReference type="PROSITE" id="PS51471">
    <property type="entry name" value="FE2OG_OXY"/>
    <property type="match status" value="1"/>
</dbReference>
<dbReference type="GO" id="GO:0051213">
    <property type="term" value="F:dioxygenase activity"/>
    <property type="evidence" value="ECO:0007669"/>
    <property type="project" value="UniProtKB-KW"/>
</dbReference>
<sequence length="225" mass="24776">MSAQIIHIPQLLTANELIQIDDLIATAHFVDGKTTASSAAKEVKNNLQITPNDTALQQIQSIINTALQQSPLFNIAALPKQIYPFVVSKYQNNQSYGWHVDSPIMGSPAIRTDLAMTIFLSDPNSYQGGSLMIQNDQNVVTLKPAKGDAVLYPCQFLHCVEPITAGERLAAVSWIQSNVKDSAQRQILFQLNQVHGALHEQAPHAPATNLLLQTHSNLFRMWADV</sequence>
<dbReference type="NCBIfam" id="NF003975">
    <property type="entry name" value="PRK05467.1-4"/>
    <property type="match status" value="1"/>
</dbReference>
<protein>
    <submittedName>
        <fullName evidence="8">Fe2+-dependent dioxygenase</fullName>
    </submittedName>
</protein>
<evidence type="ECO:0000313" key="8">
    <source>
        <dbReference type="EMBL" id="MFC4263418.1"/>
    </source>
</evidence>
<dbReference type="InterPro" id="IPR023550">
    <property type="entry name" value="PKHD_hydroxylase"/>
</dbReference>
<dbReference type="EMBL" id="JBHSCZ010000002">
    <property type="protein sequence ID" value="MFC4263418.1"/>
    <property type="molecule type" value="Genomic_DNA"/>
</dbReference>
<dbReference type="InterPro" id="IPR006620">
    <property type="entry name" value="Pro_4_hyd_alph"/>
</dbReference>
<keyword evidence="9" id="KW-1185">Reference proteome</keyword>
<dbReference type="HAMAP" id="MF_00657">
    <property type="entry name" value="Hydroxyl_YbiX"/>
    <property type="match status" value="1"/>
</dbReference>
<comment type="caution">
    <text evidence="8">The sequence shown here is derived from an EMBL/GenBank/DDBJ whole genome shotgun (WGS) entry which is preliminary data.</text>
</comment>
<dbReference type="PANTHER" id="PTHR41536:SF1">
    <property type="entry name" value="PKHD-TYPE HYDROXYLASE YBIX"/>
    <property type="match status" value="1"/>
</dbReference>
<dbReference type="Pfam" id="PF18331">
    <property type="entry name" value="PKHD_C"/>
    <property type="match status" value="1"/>
</dbReference>
<evidence type="ECO:0000313" key="9">
    <source>
        <dbReference type="Proteomes" id="UP001595907"/>
    </source>
</evidence>
<dbReference type="Gene3D" id="4.10.860.20">
    <property type="entry name" value="Rabenosyn, Rab binding domain"/>
    <property type="match status" value="1"/>
</dbReference>
<keyword evidence="4 8" id="KW-0223">Dioxygenase</keyword>